<evidence type="ECO:0000313" key="1">
    <source>
        <dbReference type="EMBL" id="MCX4232561.1"/>
    </source>
</evidence>
<protein>
    <submittedName>
        <fullName evidence="1">DUF1684 domain-containing protein</fullName>
    </submittedName>
</protein>
<organism evidence="1 2">
    <name type="scientific">Streptomyces ortus</name>
    <dbReference type="NCBI Taxonomy" id="2867268"/>
    <lineage>
        <taxon>Bacteria</taxon>
        <taxon>Bacillati</taxon>
        <taxon>Actinomycetota</taxon>
        <taxon>Actinomycetes</taxon>
        <taxon>Kitasatosporales</taxon>
        <taxon>Streptomycetaceae</taxon>
        <taxon>Streptomyces</taxon>
    </lineage>
</organism>
<reference evidence="1" key="1">
    <citation type="journal article" date="2022" name="bioRxiv">
        <title>Discovery and biosynthetic assessment of Streptomyces ortus sp nov. isolated from a deep-sea sponge.</title>
        <authorList>
            <person name="Williams S.E."/>
        </authorList>
    </citation>
    <scope>NUCLEOTIDE SEQUENCE</scope>
    <source>
        <strain evidence="1">A15ISP2-DRY2</strain>
    </source>
</reference>
<sequence length="78" mass="8564">MPGCCGRLRRFRQGVRRLSLPFPAPRGARRAGARTTVDLHRALLPPCVFADPFVCPCPPPRNTLGAEIAAGERGDQRR</sequence>
<dbReference type="RefSeq" id="WP_267025604.1">
    <property type="nucleotide sequence ID" value="NZ_JAIFZO010000002.1"/>
</dbReference>
<name>A0ABT3V2E9_9ACTN</name>
<dbReference type="EMBL" id="JAIFZO010000002">
    <property type="protein sequence ID" value="MCX4232561.1"/>
    <property type="molecule type" value="Genomic_DNA"/>
</dbReference>
<dbReference type="PANTHER" id="PTHR41913:SF1">
    <property type="entry name" value="DUF1684 DOMAIN-CONTAINING PROTEIN"/>
    <property type="match status" value="1"/>
</dbReference>
<dbReference type="PANTHER" id="PTHR41913">
    <property type="entry name" value="DUF1684 DOMAIN-CONTAINING PROTEIN"/>
    <property type="match status" value="1"/>
</dbReference>
<keyword evidence="2" id="KW-1185">Reference proteome</keyword>
<accession>A0ABT3V2E9</accession>
<dbReference type="InterPro" id="IPR012467">
    <property type="entry name" value="DUF1684"/>
</dbReference>
<gene>
    <name evidence="1" type="ORF">K3769_07160</name>
</gene>
<proteinExistence type="predicted"/>
<comment type="caution">
    <text evidence="1">The sequence shown here is derived from an EMBL/GenBank/DDBJ whole genome shotgun (WGS) entry which is preliminary data.</text>
</comment>
<dbReference type="Pfam" id="PF07920">
    <property type="entry name" value="DUF1684"/>
    <property type="match status" value="1"/>
</dbReference>
<evidence type="ECO:0000313" key="2">
    <source>
        <dbReference type="Proteomes" id="UP001165590"/>
    </source>
</evidence>
<dbReference type="Proteomes" id="UP001165590">
    <property type="component" value="Unassembled WGS sequence"/>
</dbReference>